<evidence type="ECO:0000313" key="3">
    <source>
        <dbReference type="Proteomes" id="UP001169764"/>
    </source>
</evidence>
<dbReference type="InterPro" id="IPR029060">
    <property type="entry name" value="PIN-like_dom_sf"/>
</dbReference>
<gene>
    <name evidence="2" type="ORF">Q4F19_00195</name>
</gene>
<dbReference type="RefSeq" id="WP_303539126.1">
    <property type="nucleotide sequence ID" value="NZ_JAUOTP010000001.1"/>
</dbReference>
<dbReference type="InterPro" id="IPR002716">
    <property type="entry name" value="PIN_dom"/>
</dbReference>
<dbReference type="Pfam" id="PF01850">
    <property type="entry name" value="PIN"/>
    <property type="match status" value="1"/>
</dbReference>
<proteinExistence type="predicted"/>
<accession>A0ABT8Y3A9</accession>
<reference evidence="2" key="1">
    <citation type="submission" date="2023-07" db="EMBL/GenBank/DDBJ databases">
        <authorList>
            <person name="Kim M."/>
        </authorList>
    </citation>
    <scope>NUCLEOTIDE SEQUENCE</scope>
    <source>
        <strain evidence="2">BIUV-7</strain>
    </source>
</reference>
<dbReference type="SUPFAM" id="SSF88723">
    <property type="entry name" value="PIN domain-like"/>
    <property type="match status" value="1"/>
</dbReference>
<sequence length="131" mass="14269">MKIFVDASALVAMIMGEPGSDALTLILEETLDRLSSPLAEWESVLALCRSHDVPLDIARDRVRGAIAVLDLRIVAIGERETIAALDAYERYGKGRHPAKLNMGDCFAYACAKANNAKLLYKGDDFSKTDLA</sequence>
<dbReference type="Gene3D" id="3.40.50.1010">
    <property type="entry name" value="5'-nuclease"/>
    <property type="match status" value="1"/>
</dbReference>
<keyword evidence="3" id="KW-1185">Reference proteome</keyword>
<feature type="domain" description="PIN" evidence="1">
    <location>
        <begin position="3"/>
        <end position="129"/>
    </location>
</feature>
<dbReference type="EMBL" id="JAUOTP010000001">
    <property type="protein sequence ID" value="MDO6412791.1"/>
    <property type="molecule type" value="Genomic_DNA"/>
</dbReference>
<evidence type="ECO:0000313" key="2">
    <source>
        <dbReference type="EMBL" id="MDO6412791.1"/>
    </source>
</evidence>
<organism evidence="2 3">
    <name type="scientific">Sphingomonas natans</name>
    <dbReference type="NCBI Taxonomy" id="3063330"/>
    <lineage>
        <taxon>Bacteria</taxon>
        <taxon>Pseudomonadati</taxon>
        <taxon>Pseudomonadota</taxon>
        <taxon>Alphaproteobacteria</taxon>
        <taxon>Sphingomonadales</taxon>
        <taxon>Sphingomonadaceae</taxon>
        <taxon>Sphingomonas</taxon>
    </lineage>
</organism>
<comment type="caution">
    <text evidence="2">The sequence shown here is derived from an EMBL/GenBank/DDBJ whole genome shotgun (WGS) entry which is preliminary data.</text>
</comment>
<name>A0ABT8Y3A9_9SPHN</name>
<dbReference type="CDD" id="cd09871">
    <property type="entry name" value="PIN_MtVapC28-VapC30-like"/>
    <property type="match status" value="1"/>
</dbReference>
<evidence type="ECO:0000259" key="1">
    <source>
        <dbReference type="Pfam" id="PF01850"/>
    </source>
</evidence>
<protein>
    <submittedName>
        <fullName evidence="2">Type II toxin-antitoxin system VapC family toxin</fullName>
    </submittedName>
</protein>
<dbReference type="Proteomes" id="UP001169764">
    <property type="component" value="Unassembled WGS sequence"/>
</dbReference>